<dbReference type="SUPFAM" id="SSF53649">
    <property type="entry name" value="Alkaline phosphatase-like"/>
    <property type="match status" value="1"/>
</dbReference>
<dbReference type="InterPro" id="IPR024607">
    <property type="entry name" value="Sulfatase_CS"/>
</dbReference>
<dbReference type="Gene3D" id="3.40.720.10">
    <property type="entry name" value="Alkaline Phosphatase, subunit A"/>
    <property type="match status" value="1"/>
</dbReference>
<dbReference type="InterPro" id="IPR017850">
    <property type="entry name" value="Alkaline_phosphatase_core_sf"/>
</dbReference>
<proteinExistence type="inferred from homology"/>
<evidence type="ECO:0000313" key="6">
    <source>
        <dbReference type="EMBL" id="HJC41580.1"/>
    </source>
</evidence>
<dbReference type="Proteomes" id="UP000823882">
    <property type="component" value="Unassembled WGS sequence"/>
</dbReference>
<name>A0A9D2T1F9_9FIRM</name>
<evidence type="ECO:0000256" key="3">
    <source>
        <dbReference type="ARBA" id="ARBA00022801"/>
    </source>
</evidence>
<comment type="caution">
    <text evidence="6">The sequence shown here is derived from an EMBL/GenBank/DDBJ whole genome shotgun (WGS) entry which is preliminary data.</text>
</comment>
<dbReference type="AlphaFoldDB" id="A0A9D2T1F9"/>
<dbReference type="InterPro" id="IPR050738">
    <property type="entry name" value="Sulfatase"/>
</dbReference>
<reference evidence="6" key="1">
    <citation type="journal article" date="2021" name="PeerJ">
        <title>Extensive microbial diversity within the chicken gut microbiome revealed by metagenomics and culture.</title>
        <authorList>
            <person name="Gilroy R."/>
            <person name="Ravi A."/>
            <person name="Getino M."/>
            <person name="Pursley I."/>
            <person name="Horton D.L."/>
            <person name="Alikhan N.F."/>
            <person name="Baker D."/>
            <person name="Gharbi K."/>
            <person name="Hall N."/>
            <person name="Watson M."/>
            <person name="Adriaenssens E.M."/>
            <person name="Foster-Nyarko E."/>
            <person name="Jarju S."/>
            <person name="Secka A."/>
            <person name="Antonio M."/>
            <person name="Oren A."/>
            <person name="Chaudhuri R.R."/>
            <person name="La Ragione R."/>
            <person name="Hildebrand F."/>
            <person name="Pallen M.J."/>
        </authorList>
    </citation>
    <scope>NUCLEOTIDE SEQUENCE</scope>
    <source>
        <strain evidence="6">CHK186-1790</strain>
    </source>
</reference>
<reference evidence="6" key="2">
    <citation type="submission" date="2021-04" db="EMBL/GenBank/DDBJ databases">
        <authorList>
            <person name="Gilroy R."/>
        </authorList>
    </citation>
    <scope>NUCLEOTIDE SEQUENCE</scope>
    <source>
        <strain evidence="6">CHK186-1790</strain>
    </source>
</reference>
<organism evidence="6 7">
    <name type="scientific">Candidatus Intestinimonas pullistercoris</name>
    <dbReference type="NCBI Taxonomy" id="2838623"/>
    <lineage>
        <taxon>Bacteria</taxon>
        <taxon>Bacillati</taxon>
        <taxon>Bacillota</taxon>
        <taxon>Clostridia</taxon>
        <taxon>Eubacteriales</taxon>
        <taxon>Intestinimonas</taxon>
    </lineage>
</organism>
<evidence type="ECO:0000256" key="1">
    <source>
        <dbReference type="ARBA" id="ARBA00008779"/>
    </source>
</evidence>
<evidence type="ECO:0000259" key="5">
    <source>
        <dbReference type="Pfam" id="PF00884"/>
    </source>
</evidence>
<keyword evidence="4" id="KW-0106">Calcium</keyword>
<dbReference type="Pfam" id="PF00884">
    <property type="entry name" value="Sulfatase"/>
    <property type="match status" value="1"/>
</dbReference>
<dbReference type="PANTHER" id="PTHR42693:SF53">
    <property type="entry name" value="ENDO-4-O-SULFATASE"/>
    <property type="match status" value="1"/>
</dbReference>
<dbReference type="InterPro" id="IPR000917">
    <property type="entry name" value="Sulfatase_N"/>
</dbReference>
<gene>
    <name evidence="6" type="ORF">H9701_08510</name>
</gene>
<evidence type="ECO:0000313" key="7">
    <source>
        <dbReference type="Proteomes" id="UP000823882"/>
    </source>
</evidence>
<accession>A0A9D2T1F9</accession>
<feature type="domain" description="Sulfatase N-terminal" evidence="5">
    <location>
        <begin position="5"/>
        <end position="389"/>
    </location>
</feature>
<evidence type="ECO:0000256" key="4">
    <source>
        <dbReference type="ARBA" id="ARBA00022837"/>
    </source>
</evidence>
<dbReference type="GO" id="GO:0046872">
    <property type="term" value="F:metal ion binding"/>
    <property type="evidence" value="ECO:0007669"/>
    <property type="project" value="UniProtKB-KW"/>
</dbReference>
<sequence>MEKRPNIVYILNDHQAYHGHGMAQGGPKPMRPCFEAFAAQGMEFSNAYCVTPMCGPARRTMLTGLYPHTHGQVHNENDPPYRHEVYLDTLAEAGYTNYYYGKWHAGPGCAYDHHCTGLSQSGYGNPYNTPEYAEYCKKRGLPRAQHYVERVLRPDSYNSSHFFSKLKEGELYQCEDYWCGEHAIGLTVTPKETHEAFFLANLACDKLEELAKNPDGGPWSLRVDFWGPHQPFFPTKEFADLYDPESIPEYPSFRNDLHDKPENLHWEVSRPLGDGKHIIRPNPLPWSEWQKMLARCYAHITMVDAAGGMIVDKLRELGLDQDTIIIWTTDHGDAIACQGGHFDKDSHMAQEVERIPMAVNWKGRIDPGQKDDHLVFTCDLPVTMLDAAGLSFRERVDGRSLLDLACHRDGKEPWRDSLMCESYGHGYGLTLIGRMVVEGDWKYVCYEGDSDELYHLKEDPYEMTNLARMPEYDSVKVHMQELLRKKMAESLDPVDPDRLFPQG</sequence>
<keyword evidence="2" id="KW-0479">Metal-binding</keyword>
<keyword evidence="3 6" id="KW-0378">Hydrolase</keyword>
<comment type="similarity">
    <text evidence="1">Belongs to the sulfatase family.</text>
</comment>
<protein>
    <submittedName>
        <fullName evidence="6">Sulfatase-like hydrolase/transferase</fullName>
    </submittedName>
</protein>
<dbReference type="PROSITE" id="PS00523">
    <property type="entry name" value="SULFATASE_1"/>
    <property type="match status" value="1"/>
</dbReference>
<dbReference type="EMBL" id="DWWJ01000154">
    <property type="protein sequence ID" value="HJC41580.1"/>
    <property type="molecule type" value="Genomic_DNA"/>
</dbReference>
<dbReference type="GO" id="GO:0004065">
    <property type="term" value="F:arylsulfatase activity"/>
    <property type="evidence" value="ECO:0007669"/>
    <property type="project" value="TreeGrafter"/>
</dbReference>
<dbReference type="PANTHER" id="PTHR42693">
    <property type="entry name" value="ARYLSULFATASE FAMILY MEMBER"/>
    <property type="match status" value="1"/>
</dbReference>
<evidence type="ECO:0000256" key="2">
    <source>
        <dbReference type="ARBA" id="ARBA00022723"/>
    </source>
</evidence>